<organism evidence="2 3">
    <name type="scientific">Luteolibacter flavescens</name>
    <dbReference type="NCBI Taxonomy" id="1859460"/>
    <lineage>
        <taxon>Bacteria</taxon>
        <taxon>Pseudomonadati</taxon>
        <taxon>Verrucomicrobiota</taxon>
        <taxon>Verrucomicrobiia</taxon>
        <taxon>Verrucomicrobiales</taxon>
        <taxon>Verrucomicrobiaceae</taxon>
        <taxon>Luteolibacter</taxon>
    </lineage>
</organism>
<comment type="caution">
    <text evidence="2">The sequence shown here is derived from an EMBL/GenBank/DDBJ whole genome shotgun (WGS) entry which is preliminary data.</text>
</comment>
<dbReference type="SUPFAM" id="SSF49785">
    <property type="entry name" value="Galactose-binding domain-like"/>
    <property type="match status" value="1"/>
</dbReference>
<name>A0ABT3FSK6_9BACT</name>
<dbReference type="Pfam" id="PF00754">
    <property type="entry name" value="F5_F8_type_C"/>
    <property type="match status" value="1"/>
</dbReference>
<evidence type="ECO:0000313" key="3">
    <source>
        <dbReference type="Proteomes" id="UP001207930"/>
    </source>
</evidence>
<gene>
    <name evidence="2" type="ORF">OKA04_16245</name>
</gene>
<keyword evidence="3" id="KW-1185">Reference proteome</keyword>
<feature type="domain" description="F5/8 type C" evidence="1">
    <location>
        <begin position="66"/>
        <end position="226"/>
    </location>
</feature>
<dbReference type="InterPro" id="IPR008979">
    <property type="entry name" value="Galactose-bd-like_sf"/>
</dbReference>
<accession>A0ABT3FSK6</accession>
<dbReference type="PANTHER" id="PTHR34677:SF3">
    <property type="entry name" value="BACTERIAL IG-LIKE DOMAIN-CONTAINING PROTEIN"/>
    <property type="match status" value="1"/>
</dbReference>
<dbReference type="EMBL" id="JAPDDS010000009">
    <property type="protein sequence ID" value="MCW1886289.1"/>
    <property type="molecule type" value="Genomic_DNA"/>
</dbReference>
<dbReference type="PROSITE" id="PS50022">
    <property type="entry name" value="FA58C_3"/>
    <property type="match status" value="1"/>
</dbReference>
<protein>
    <submittedName>
        <fullName evidence="2">Ig-like domain-containing protein</fullName>
    </submittedName>
</protein>
<evidence type="ECO:0000259" key="1">
    <source>
        <dbReference type="PROSITE" id="PS50022"/>
    </source>
</evidence>
<proteinExistence type="predicted"/>
<reference evidence="2 3" key="1">
    <citation type="submission" date="2022-10" db="EMBL/GenBank/DDBJ databases">
        <title>Luteolibacter flavescens strain MCCC 1K03193, whole genome shotgun sequencing project.</title>
        <authorList>
            <person name="Zhao G."/>
            <person name="Shen L."/>
        </authorList>
    </citation>
    <scope>NUCLEOTIDE SEQUENCE [LARGE SCALE GENOMIC DNA]</scope>
    <source>
        <strain evidence="2 3">MCCC 1K03193</strain>
    </source>
</reference>
<dbReference type="PANTHER" id="PTHR34677">
    <property type="match status" value="1"/>
</dbReference>
<evidence type="ECO:0000313" key="2">
    <source>
        <dbReference type="EMBL" id="MCW1886289.1"/>
    </source>
</evidence>
<dbReference type="Proteomes" id="UP001207930">
    <property type="component" value="Unassembled WGS sequence"/>
</dbReference>
<dbReference type="InterPro" id="IPR000421">
    <property type="entry name" value="FA58C"/>
</dbReference>
<dbReference type="RefSeq" id="WP_264502246.1">
    <property type="nucleotide sequence ID" value="NZ_JAPDDS010000009.1"/>
</dbReference>
<sequence>MLTRTASTQPGVMMPPLAKHVADDTAVEAITEYLQGLTSGEFAADPLPQARYVRFSAVQGGANGMVAIAEFSVLDGNGIKIPGATIEAFSSEGIAGNSALAIDGDPWTYWSTSAGGSLPKSITLDLEGVREIGGMEYIPRQDDSTGRLTGYEVHYSMDGVTWTLMTSASGVGSPKTQTYTGLIGRRKIRSSLAAAPVIAARDFPVTIVFDSPVTDFFSHELLVTGGAVTSMRGSGYYYVAMIRASQPQVSVSLPANVANAGPYGNSASQVLTIQSGLETPPVPTFTTDDVFHRVMDVRLSFDQPCSGLTKEDFTVTGGTLEWLIPDGDAWHLIVAAEFGQAKVTLREGAVMGHNGLQMGESAIVTRGSISPRTHLEAESLSTFKFRRVTDPTASGGAYSWTVKGERGANTMPDSLYSIFSKLNIRHKGNYRLRAWTRADDLNSDSFHVSLASRNVPGPGTLPWRCNQGPGEVGSGRFHAGFARNDGSDHVFPLTTGDTELYVYAAEDGTRIDRLSLIPERPYAIWSGTAVSSSPTRTMGLTFTSPVTGLSLADFETIGGQVTSLSGSGEQYTITLVPDAGKMLVRVKEHAVMDEFGATSLRSDWNFMSWVDTYEQWALDRSLGSQASSDSLDTDNDGLDQLTEYALGLDPKVPDLRQIDPADPASRGLPWVGLVESGEGKRLRMIFHRRRSSAPATYAVEFTGNLSDFTRHTDFTAHTEILNAQWERVTVDDVTATGAEAARFGRLVISREP</sequence>
<dbReference type="Gene3D" id="2.60.120.260">
    <property type="entry name" value="Galactose-binding domain-like"/>
    <property type="match status" value="1"/>
</dbReference>